<proteinExistence type="predicted"/>
<comment type="caution">
    <text evidence="1">The sequence shown here is derived from an EMBL/GenBank/DDBJ whole genome shotgun (WGS) entry which is preliminary data.</text>
</comment>
<dbReference type="Proteomes" id="UP000886595">
    <property type="component" value="Unassembled WGS sequence"/>
</dbReference>
<gene>
    <name evidence="1" type="ORF">Bca52824_004565</name>
</gene>
<dbReference type="AlphaFoldDB" id="A0A8X8BFT4"/>
<evidence type="ECO:0000313" key="1">
    <source>
        <dbReference type="EMBL" id="KAG2333385.1"/>
    </source>
</evidence>
<reference evidence="1 2" key="1">
    <citation type="submission" date="2020-02" db="EMBL/GenBank/DDBJ databases">
        <authorList>
            <person name="Ma Q."/>
            <person name="Huang Y."/>
            <person name="Song X."/>
            <person name="Pei D."/>
        </authorList>
    </citation>
    <scope>NUCLEOTIDE SEQUENCE [LARGE SCALE GENOMIC DNA]</scope>
    <source>
        <strain evidence="1">Sxm20200214</strain>
        <tissue evidence="1">Leaf</tissue>
    </source>
</reference>
<sequence>MSLESSTALDTGRFRSLLVRPTSLSGPRIEAPSTFISLDAGEASARRRRVLCSAFCSSLFRARSTGSPFNVFRFCGSLGDGSNSRPSLTVRRRALCSRFGVWATRSVTFWGTPLFFAMPVSFNHHQTSRSMPFRQGLPSCPPSLSQLGLGCGSLIPGVNRTPLVSRASVPVSRYLLKTSSSRTIPIASSSTNSKFDGLLRDSEKIRFATPLLCLAEGPICSGGPNSPYYVGHRLSFNDRLSISAGCSFPGACLTFFSLYTIKRSTWTGPRVVPNWAWTSTLPDIVVSPQTRNWSAPMLLRSELVKSTWDGEKLKVREVLGRANSIVLLLGTLLNFVL</sequence>
<keyword evidence="2" id="KW-1185">Reference proteome</keyword>
<organism evidence="1 2">
    <name type="scientific">Brassica carinata</name>
    <name type="common">Ethiopian mustard</name>
    <name type="synonym">Abyssinian cabbage</name>
    <dbReference type="NCBI Taxonomy" id="52824"/>
    <lineage>
        <taxon>Eukaryota</taxon>
        <taxon>Viridiplantae</taxon>
        <taxon>Streptophyta</taxon>
        <taxon>Embryophyta</taxon>
        <taxon>Tracheophyta</taxon>
        <taxon>Spermatophyta</taxon>
        <taxon>Magnoliopsida</taxon>
        <taxon>eudicotyledons</taxon>
        <taxon>Gunneridae</taxon>
        <taxon>Pentapetalae</taxon>
        <taxon>rosids</taxon>
        <taxon>malvids</taxon>
        <taxon>Brassicales</taxon>
        <taxon>Brassicaceae</taxon>
        <taxon>Brassiceae</taxon>
        <taxon>Brassica</taxon>
    </lineage>
</organism>
<name>A0A8X8BFT4_BRACI</name>
<evidence type="ECO:0000313" key="2">
    <source>
        <dbReference type="Proteomes" id="UP000886595"/>
    </source>
</evidence>
<protein>
    <submittedName>
        <fullName evidence="1">Uncharacterized protein</fullName>
    </submittedName>
</protein>
<dbReference type="EMBL" id="JAAMPC010000001">
    <property type="protein sequence ID" value="KAG2333385.1"/>
    <property type="molecule type" value="Genomic_DNA"/>
</dbReference>
<accession>A0A8X8BFT4</accession>